<proteinExistence type="predicted"/>
<evidence type="ECO:0000313" key="3">
    <source>
        <dbReference type="EMBL" id="CAH3015699.1"/>
    </source>
</evidence>
<keyword evidence="2" id="KW-0472">Membrane</keyword>
<keyword evidence="2" id="KW-0812">Transmembrane</keyword>
<keyword evidence="2" id="KW-1133">Transmembrane helix</keyword>
<dbReference type="Proteomes" id="UP001159427">
    <property type="component" value="Unassembled WGS sequence"/>
</dbReference>
<keyword evidence="4" id="KW-1185">Reference proteome</keyword>
<organism evidence="3 4">
    <name type="scientific">Porites evermanni</name>
    <dbReference type="NCBI Taxonomy" id="104178"/>
    <lineage>
        <taxon>Eukaryota</taxon>
        <taxon>Metazoa</taxon>
        <taxon>Cnidaria</taxon>
        <taxon>Anthozoa</taxon>
        <taxon>Hexacorallia</taxon>
        <taxon>Scleractinia</taxon>
        <taxon>Fungiina</taxon>
        <taxon>Poritidae</taxon>
        <taxon>Porites</taxon>
    </lineage>
</organism>
<comment type="caution">
    <text evidence="3">The sequence shown here is derived from an EMBL/GenBank/DDBJ whole genome shotgun (WGS) entry which is preliminary data.</text>
</comment>
<name>A0ABN8LL19_9CNID</name>
<gene>
    <name evidence="3" type="ORF">PEVE_00020052</name>
</gene>
<feature type="compositionally biased region" description="Basic and acidic residues" evidence="1">
    <location>
        <begin position="50"/>
        <end position="65"/>
    </location>
</feature>
<feature type="transmembrane region" description="Helical" evidence="2">
    <location>
        <begin position="6"/>
        <end position="24"/>
    </location>
</feature>
<protein>
    <recommendedName>
        <fullName evidence="5">Secreted protein</fullName>
    </recommendedName>
</protein>
<evidence type="ECO:0008006" key="5">
    <source>
        <dbReference type="Google" id="ProtNLM"/>
    </source>
</evidence>
<accession>A0ABN8LL19</accession>
<evidence type="ECO:0000313" key="4">
    <source>
        <dbReference type="Proteomes" id="UP001159427"/>
    </source>
</evidence>
<evidence type="ECO:0000256" key="1">
    <source>
        <dbReference type="SAM" id="MobiDB-lite"/>
    </source>
</evidence>
<dbReference type="EMBL" id="CALNXI010000027">
    <property type="protein sequence ID" value="CAH3015699.1"/>
    <property type="molecule type" value="Genomic_DNA"/>
</dbReference>
<evidence type="ECO:0000256" key="2">
    <source>
        <dbReference type="SAM" id="Phobius"/>
    </source>
</evidence>
<reference evidence="3 4" key="1">
    <citation type="submission" date="2022-05" db="EMBL/GenBank/DDBJ databases">
        <authorList>
            <consortium name="Genoscope - CEA"/>
            <person name="William W."/>
        </authorList>
    </citation>
    <scope>NUCLEOTIDE SEQUENCE [LARGE SCALE GENOMIC DNA]</scope>
</reference>
<feature type="region of interest" description="Disordered" evidence="1">
    <location>
        <begin position="31"/>
        <end position="80"/>
    </location>
</feature>
<sequence>MFSDCLALAFMAFVFIFALACIMLERRNYNTSAAKTPKRRPRRGKRVTRSHCEDHNFPARRGPEEHSDDESYNPRGKIISVRKYPGLPEILSPNRN</sequence>
<feature type="compositionally biased region" description="Basic residues" evidence="1">
    <location>
        <begin position="36"/>
        <end position="49"/>
    </location>
</feature>